<gene>
    <name evidence="2" type="ORF">S01H1_45112</name>
</gene>
<sequence>MALVFALVFFFMDENNSGLVIFVFLNVGLGIMAYGGFVEFWVLILSLIFTILIVFLNIRGGRPIE</sequence>
<keyword evidence="1" id="KW-0812">Transmembrane</keyword>
<evidence type="ECO:0000313" key="2">
    <source>
        <dbReference type="EMBL" id="GAF99587.1"/>
    </source>
</evidence>
<feature type="transmembrane region" description="Helical" evidence="1">
    <location>
        <begin position="40"/>
        <end position="58"/>
    </location>
</feature>
<reference evidence="2" key="1">
    <citation type="journal article" date="2014" name="Front. Microbiol.">
        <title>High frequency of phylogenetically diverse reductive dehalogenase-homologous genes in deep subseafloor sedimentary metagenomes.</title>
        <authorList>
            <person name="Kawai M."/>
            <person name="Futagami T."/>
            <person name="Toyoda A."/>
            <person name="Takaki Y."/>
            <person name="Nishi S."/>
            <person name="Hori S."/>
            <person name="Arai W."/>
            <person name="Tsubouchi T."/>
            <person name="Morono Y."/>
            <person name="Uchiyama I."/>
            <person name="Ito T."/>
            <person name="Fujiyama A."/>
            <person name="Inagaki F."/>
            <person name="Takami H."/>
        </authorList>
    </citation>
    <scope>NUCLEOTIDE SEQUENCE</scope>
    <source>
        <strain evidence="2">Expedition CK06-06</strain>
    </source>
</reference>
<name>X0UGR7_9ZZZZ</name>
<comment type="caution">
    <text evidence="2">The sequence shown here is derived from an EMBL/GenBank/DDBJ whole genome shotgun (WGS) entry which is preliminary data.</text>
</comment>
<evidence type="ECO:0000256" key="1">
    <source>
        <dbReference type="SAM" id="Phobius"/>
    </source>
</evidence>
<keyword evidence="1" id="KW-1133">Transmembrane helix</keyword>
<keyword evidence="1" id="KW-0472">Membrane</keyword>
<protein>
    <submittedName>
        <fullName evidence="2">Uncharacterized protein</fullName>
    </submittedName>
</protein>
<organism evidence="2">
    <name type="scientific">marine sediment metagenome</name>
    <dbReference type="NCBI Taxonomy" id="412755"/>
    <lineage>
        <taxon>unclassified sequences</taxon>
        <taxon>metagenomes</taxon>
        <taxon>ecological metagenomes</taxon>
    </lineage>
</organism>
<dbReference type="EMBL" id="BARS01028807">
    <property type="protein sequence ID" value="GAF99587.1"/>
    <property type="molecule type" value="Genomic_DNA"/>
</dbReference>
<dbReference type="AlphaFoldDB" id="X0UGR7"/>
<accession>X0UGR7</accession>
<proteinExistence type="predicted"/>